<reference evidence="1 2" key="1">
    <citation type="journal article" date="2019" name="Sci. Rep.">
        <title>Orb-weaving spider Araneus ventricosus genome elucidates the spidroin gene catalogue.</title>
        <authorList>
            <person name="Kono N."/>
            <person name="Nakamura H."/>
            <person name="Ohtoshi R."/>
            <person name="Moran D.A.P."/>
            <person name="Shinohara A."/>
            <person name="Yoshida Y."/>
            <person name="Fujiwara M."/>
            <person name="Mori M."/>
            <person name="Tomita M."/>
            <person name="Arakawa K."/>
        </authorList>
    </citation>
    <scope>NUCLEOTIDE SEQUENCE [LARGE SCALE GENOMIC DNA]</scope>
</reference>
<gene>
    <name evidence="1" type="ORF">AVEN_189933_1</name>
</gene>
<dbReference type="Proteomes" id="UP000499080">
    <property type="component" value="Unassembled WGS sequence"/>
</dbReference>
<keyword evidence="2" id="KW-1185">Reference proteome</keyword>
<protein>
    <submittedName>
        <fullName evidence="1">Uncharacterized protein</fullName>
    </submittedName>
</protein>
<name>A0A4Y2H063_ARAVE</name>
<dbReference type="AlphaFoldDB" id="A0A4Y2H063"/>
<comment type="caution">
    <text evidence="1">The sequence shown here is derived from an EMBL/GenBank/DDBJ whole genome shotgun (WGS) entry which is preliminary data.</text>
</comment>
<organism evidence="1 2">
    <name type="scientific">Araneus ventricosus</name>
    <name type="common">Orbweaver spider</name>
    <name type="synonym">Epeira ventricosa</name>
    <dbReference type="NCBI Taxonomy" id="182803"/>
    <lineage>
        <taxon>Eukaryota</taxon>
        <taxon>Metazoa</taxon>
        <taxon>Ecdysozoa</taxon>
        <taxon>Arthropoda</taxon>
        <taxon>Chelicerata</taxon>
        <taxon>Arachnida</taxon>
        <taxon>Araneae</taxon>
        <taxon>Araneomorphae</taxon>
        <taxon>Entelegynae</taxon>
        <taxon>Araneoidea</taxon>
        <taxon>Araneidae</taxon>
        <taxon>Araneus</taxon>
    </lineage>
</organism>
<sequence>MMRNLRANYLVLLRKSGTKKKKVKKKSEKENVKNKRWKNVNESEKIVNEKEKNVKEKELLNYKNLNWKRELQGHSPLNLCIYLIDLLKSECTM</sequence>
<proteinExistence type="predicted"/>
<dbReference type="EMBL" id="BGPR01179606">
    <property type="protein sequence ID" value="GBM58356.1"/>
    <property type="molecule type" value="Genomic_DNA"/>
</dbReference>
<accession>A0A4Y2H063</accession>
<evidence type="ECO:0000313" key="1">
    <source>
        <dbReference type="EMBL" id="GBM58356.1"/>
    </source>
</evidence>
<evidence type="ECO:0000313" key="2">
    <source>
        <dbReference type="Proteomes" id="UP000499080"/>
    </source>
</evidence>